<gene>
    <name evidence="1" type="ORF">UFOPK2237_00922</name>
</gene>
<dbReference type="AlphaFoldDB" id="A0A6J6LB94"/>
<reference evidence="1" key="1">
    <citation type="submission" date="2020-05" db="EMBL/GenBank/DDBJ databases">
        <authorList>
            <person name="Chiriac C."/>
            <person name="Salcher M."/>
            <person name="Ghai R."/>
            <person name="Kavagutti S V."/>
        </authorList>
    </citation>
    <scope>NUCLEOTIDE SEQUENCE</scope>
</reference>
<evidence type="ECO:0000313" key="1">
    <source>
        <dbReference type="EMBL" id="CAB4658448.1"/>
    </source>
</evidence>
<name>A0A6J6LB94_9ZZZZ</name>
<proteinExistence type="predicted"/>
<accession>A0A6J6LB94</accession>
<organism evidence="1">
    <name type="scientific">freshwater metagenome</name>
    <dbReference type="NCBI Taxonomy" id="449393"/>
    <lineage>
        <taxon>unclassified sequences</taxon>
        <taxon>metagenomes</taxon>
        <taxon>ecological metagenomes</taxon>
    </lineage>
</organism>
<dbReference type="EMBL" id="CAEZWI010000123">
    <property type="protein sequence ID" value="CAB4658448.1"/>
    <property type="molecule type" value="Genomic_DNA"/>
</dbReference>
<sequence length="152" mass="16485">MVPLTFVPNTKSMSASDMVASLESGKIPAFAQSTSMPPLRSIAVLATMSQSALLLTSASKYVTVPPPKAVSSAQADLALASSRPVIRTFAPALAKTRAMPLPMPFVPPVTTTEYPLTEVNMFSPRFLTSCRRFLTIMQILTDSFRPIHNLLW</sequence>
<protein>
    <submittedName>
        <fullName evidence="1">Unannotated protein</fullName>
    </submittedName>
</protein>